<evidence type="ECO:0000313" key="3">
    <source>
        <dbReference type="Proteomes" id="UP000574369"/>
    </source>
</evidence>
<sequence length="150" mass="17141">MPPFRPAAFARLADLLSRQSDEASHRSAMSRAYYATFLVTRDLLNIRDRSADVHGRACQELKTMGLEDLAEDLEELRRLRNVADYNTAIHFRQREALQGVRTAHDLLQELRSPSTLRRIRSHLRRSLLKAPAAPSSPARSRRAPRGTARR</sequence>
<gene>
    <name evidence="2" type="ORF">FHS28_003930</name>
</gene>
<dbReference type="EMBL" id="JACHXO010000008">
    <property type="protein sequence ID" value="MBB3196508.1"/>
    <property type="molecule type" value="Genomic_DNA"/>
</dbReference>
<feature type="region of interest" description="Disordered" evidence="1">
    <location>
        <begin position="126"/>
        <end position="150"/>
    </location>
</feature>
<evidence type="ECO:0000256" key="1">
    <source>
        <dbReference type="SAM" id="MobiDB-lite"/>
    </source>
</evidence>
<feature type="compositionally biased region" description="Basic residues" evidence="1">
    <location>
        <begin position="139"/>
        <end position="150"/>
    </location>
</feature>
<accession>A0ABR6GWM4</accession>
<name>A0ABR6GWM4_9BURK</name>
<dbReference type="RefSeq" id="WP_184295243.1">
    <property type="nucleotide sequence ID" value="NZ_JACHXO010000008.1"/>
</dbReference>
<proteinExistence type="predicted"/>
<keyword evidence="3" id="KW-1185">Reference proteome</keyword>
<dbReference type="Proteomes" id="UP000574369">
    <property type="component" value="Unassembled WGS sequence"/>
</dbReference>
<dbReference type="Gene3D" id="1.20.120.330">
    <property type="entry name" value="Nucleotidyltransferases domain 2"/>
    <property type="match status" value="1"/>
</dbReference>
<protein>
    <submittedName>
        <fullName evidence="2">Uncharacterized protein (UPF0332 family)</fullName>
    </submittedName>
</protein>
<comment type="caution">
    <text evidence="2">The sequence shown here is derived from an EMBL/GenBank/DDBJ whole genome shotgun (WGS) entry which is preliminary data.</text>
</comment>
<reference evidence="2 3" key="1">
    <citation type="submission" date="2020-08" db="EMBL/GenBank/DDBJ databases">
        <title>Genomic Encyclopedia of Type Strains, Phase III (KMG-III): the genomes of soil and plant-associated and newly described type strains.</title>
        <authorList>
            <person name="Whitman W."/>
        </authorList>
    </citation>
    <scope>NUCLEOTIDE SEQUENCE [LARGE SCALE GENOMIC DNA]</scope>
    <source>
        <strain evidence="2 3">CECT 7247</strain>
    </source>
</reference>
<feature type="compositionally biased region" description="Low complexity" evidence="1">
    <location>
        <begin position="128"/>
        <end position="138"/>
    </location>
</feature>
<organism evidence="2 3">
    <name type="scientific">Roseateles terrae</name>
    <dbReference type="NCBI Taxonomy" id="431060"/>
    <lineage>
        <taxon>Bacteria</taxon>
        <taxon>Pseudomonadati</taxon>
        <taxon>Pseudomonadota</taxon>
        <taxon>Betaproteobacteria</taxon>
        <taxon>Burkholderiales</taxon>
        <taxon>Sphaerotilaceae</taxon>
        <taxon>Roseateles</taxon>
    </lineage>
</organism>
<evidence type="ECO:0000313" key="2">
    <source>
        <dbReference type="EMBL" id="MBB3196508.1"/>
    </source>
</evidence>